<dbReference type="Gene3D" id="3.30.2120.10">
    <property type="entry name" value="Bacillus phage protein-like"/>
    <property type="match status" value="1"/>
</dbReference>
<feature type="non-terminal residue" evidence="1">
    <location>
        <position position="1"/>
    </location>
</feature>
<sequence length="133" mass="14400">GPACDALVAEARGASTAPDMHNWDSCDYGGDDGCSTCFRCGNQVDGAEENRKSEACIPDYSTSWDVAMGAAEKVFADEIFFLRRRENNVAWEHRYSVGAMSPTLHHPNFTLSAPTGPLAICRAILKASIQEKA</sequence>
<gene>
    <name evidence="1" type="ORF">LCGC14_2672450</name>
</gene>
<proteinExistence type="predicted"/>
<organism evidence="1">
    <name type="scientific">marine sediment metagenome</name>
    <dbReference type="NCBI Taxonomy" id="412755"/>
    <lineage>
        <taxon>unclassified sequences</taxon>
        <taxon>metagenomes</taxon>
        <taxon>ecological metagenomes</taxon>
    </lineage>
</organism>
<reference evidence="1" key="1">
    <citation type="journal article" date="2015" name="Nature">
        <title>Complex archaea that bridge the gap between prokaryotes and eukaryotes.</title>
        <authorList>
            <person name="Spang A."/>
            <person name="Saw J.H."/>
            <person name="Jorgensen S.L."/>
            <person name="Zaremba-Niedzwiedzka K."/>
            <person name="Martijn J."/>
            <person name="Lind A.E."/>
            <person name="van Eijk R."/>
            <person name="Schleper C."/>
            <person name="Guy L."/>
            <person name="Ettema T.J."/>
        </authorList>
    </citation>
    <scope>NUCLEOTIDE SEQUENCE</scope>
</reference>
<comment type="caution">
    <text evidence="1">The sequence shown here is derived from an EMBL/GenBank/DDBJ whole genome shotgun (WGS) entry which is preliminary data.</text>
</comment>
<protein>
    <submittedName>
        <fullName evidence="1">Uncharacterized protein</fullName>
    </submittedName>
</protein>
<dbReference type="AlphaFoldDB" id="A0A0F8ZNN5"/>
<dbReference type="InterPro" id="IPR028985">
    <property type="entry name" value="Bacillus_phage_prot-like"/>
</dbReference>
<name>A0A0F8ZNN5_9ZZZZ</name>
<evidence type="ECO:0000313" key="1">
    <source>
        <dbReference type="EMBL" id="KKK95472.1"/>
    </source>
</evidence>
<dbReference type="EMBL" id="LAZR01046896">
    <property type="protein sequence ID" value="KKK95472.1"/>
    <property type="molecule type" value="Genomic_DNA"/>
</dbReference>
<accession>A0A0F8ZNN5</accession>